<keyword evidence="2" id="KW-1185">Reference proteome</keyword>
<organism evidence="1 2">
    <name type="scientific">Dreissena polymorpha</name>
    <name type="common">Zebra mussel</name>
    <name type="synonym">Mytilus polymorpha</name>
    <dbReference type="NCBI Taxonomy" id="45954"/>
    <lineage>
        <taxon>Eukaryota</taxon>
        <taxon>Metazoa</taxon>
        <taxon>Spiralia</taxon>
        <taxon>Lophotrochozoa</taxon>
        <taxon>Mollusca</taxon>
        <taxon>Bivalvia</taxon>
        <taxon>Autobranchia</taxon>
        <taxon>Heteroconchia</taxon>
        <taxon>Euheterodonta</taxon>
        <taxon>Imparidentia</taxon>
        <taxon>Neoheterodontei</taxon>
        <taxon>Myida</taxon>
        <taxon>Dreissenoidea</taxon>
        <taxon>Dreissenidae</taxon>
        <taxon>Dreissena</taxon>
    </lineage>
</organism>
<gene>
    <name evidence="1" type="ORF">DPMN_000372</name>
</gene>
<accession>A0A9D4RS09</accession>
<evidence type="ECO:0000313" key="2">
    <source>
        <dbReference type="Proteomes" id="UP000828390"/>
    </source>
</evidence>
<dbReference type="EMBL" id="JAIWYP010000001">
    <property type="protein sequence ID" value="KAH3876527.1"/>
    <property type="molecule type" value="Genomic_DNA"/>
</dbReference>
<sequence length="93" mass="11068">MMNKLGWTILESRRQTSKVLMMYRIVNNLISGHQRQKCTYSSRSAHQRPCTPLNSVIYHRQRLPVFLFPNWKTPLEWSPRTGGHFTVHRCLQD</sequence>
<comment type="caution">
    <text evidence="1">The sequence shown here is derived from an EMBL/GenBank/DDBJ whole genome shotgun (WGS) entry which is preliminary data.</text>
</comment>
<dbReference type="Proteomes" id="UP000828390">
    <property type="component" value="Unassembled WGS sequence"/>
</dbReference>
<dbReference type="AlphaFoldDB" id="A0A9D4RS09"/>
<proteinExistence type="predicted"/>
<reference evidence="1" key="2">
    <citation type="submission" date="2020-11" db="EMBL/GenBank/DDBJ databases">
        <authorList>
            <person name="McCartney M.A."/>
            <person name="Auch B."/>
            <person name="Kono T."/>
            <person name="Mallez S."/>
            <person name="Becker A."/>
            <person name="Gohl D.M."/>
            <person name="Silverstein K.A.T."/>
            <person name="Koren S."/>
            <person name="Bechman K.B."/>
            <person name="Herman A."/>
            <person name="Abrahante J.E."/>
            <person name="Garbe J."/>
        </authorList>
    </citation>
    <scope>NUCLEOTIDE SEQUENCE</scope>
    <source>
        <strain evidence="1">Duluth1</strain>
        <tissue evidence="1">Whole animal</tissue>
    </source>
</reference>
<evidence type="ECO:0000313" key="1">
    <source>
        <dbReference type="EMBL" id="KAH3876527.1"/>
    </source>
</evidence>
<name>A0A9D4RS09_DREPO</name>
<protein>
    <submittedName>
        <fullName evidence="1">Uncharacterized protein</fullName>
    </submittedName>
</protein>
<reference evidence="1" key="1">
    <citation type="journal article" date="2019" name="bioRxiv">
        <title>The Genome of the Zebra Mussel, Dreissena polymorpha: A Resource for Invasive Species Research.</title>
        <authorList>
            <person name="McCartney M.A."/>
            <person name="Auch B."/>
            <person name="Kono T."/>
            <person name="Mallez S."/>
            <person name="Zhang Y."/>
            <person name="Obille A."/>
            <person name="Becker A."/>
            <person name="Abrahante J.E."/>
            <person name="Garbe J."/>
            <person name="Badalamenti J.P."/>
            <person name="Herman A."/>
            <person name="Mangelson H."/>
            <person name="Liachko I."/>
            <person name="Sullivan S."/>
            <person name="Sone E.D."/>
            <person name="Koren S."/>
            <person name="Silverstein K.A.T."/>
            <person name="Beckman K.B."/>
            <person name="Gohl D.M."/>
        </authorList>
    </citation>
    <scope>NUCLEOTIDE SEQUENCE</scope>
    <source>
        <strain evidence="1">Duluth1</strain>
        <tissue evidence="1">Whole animal</tissue>
    </source>
</reference>